<evidence type="ECO:0000313" key="3">
    <source>
        <dbReference type="Proteomes" id="UP000316213"/>
    </source>
</evidence>
<dbReference type="AlphaFoldDB" id="A0A5C6AY78"/>
<feature type="signal peptide" evidence="1">
    <location>
        <begin position="1"/>
        <end position="27"/>
    </location>
</feature>
<dbReference type="EMBL" id="SJPM01000001">
    <property type="protein sequence ID" value="TWU04062.1"/>
    <property type="molecule type" value="Genomic_DNA"/>
</dbReference>
<proteinExistence type="predicted"/>
<organism evidence="2 3">
    <name type="scientific">Neorhodopirellula pilleata</name>
    <dbReference type="NCBI Taxonomy" id="2714738"/>
    <lineage>
        <taxon>Bacteria</taxon>
        <taxon>Pseudomonadati</taxon>
        <taxon>Planctomycetota</taxon>
        <taxon>Planctomycetia</taxon>
        <taxon>Pirellulales</taxon>
        <taxon>Pirellulaceae</taxon>
        <taxon>Neorhodopirellula</taxon>
    </lineage>
</organism>
<keyword evidence="1" id="KW-0732">Signal</keyword>
<evidence type="ECO:0000313" key="2">
    <source>
        <dbReference type="EMBL" id="TWU04062.1"/>
    </source>
</evidence>
<accession>A0A5C6AY78</accession>
<comment type="caution">
    <text evidence="2">The sequence shown here is derived from an EMBL/GenBank/DDBJ whole genome shotgun (WGS) entry which is preliminary data.</text>
</comment>
<gene>
    <name evidence="2" type="ORF">Pla100_09980</name>
</gene>
<evidence type="ECO:0000256" key="1">
    <source>
        <dbReference type="SAM" id="SignalP"/>
    </source>
</evidence>
<dbReference type="InterPro" id="IPR006311">
    <property type="entry name" value="TAT_signal"/>
</dbReference>
<sequence length="150" mass="15738" precursor="true">MNTNTTRRQVLTAAAASPLLLPTVAMAGSTEAEGLTVATGQTDDRNTGRSGYSVDMLVLDSKDLSPVVGASVEVTLIGPDSGDGGFAAFATNMMGIATINESLWPGRYQINIKAPQGSNLRDAEFATPETLLVVLKDGSYSPREFRLASK</sequence>
<keyword evidence="3" id="KW-1185">Reference proteome</keyword>
<protein>
    <submittedName>
        <fullName evidence="2">Uncharacterized protein</fullName>
    </submittedName>
</protein>
<name>A0A5C6AY78_9BACT</name>
<feature type="chain" id="PRO_5022714116" evidence="1">
    <location>
        <begin position="28"/>
        <end position="150"/>
    </location>
</feature>
<dbReference type="Proteomes" id="UP000316213">
    <property type="component" value="Unassembled WGS sequence"/>
</dbReference>
<reference evidence="2 3" key="1">
    <citation type="submission" date="2019-02" db="EMBL/GenBank/DDBJ databases">
        <title>Deep-cultivation of Planctomycetes and their phenomic and genomic characterization uncovers novel biology.</title>
        <authorList>
            <person name="Wiegand S."/>
            <person name="Jogler M."/>
            <person name="Boedeker C."/>
            <person name="Pinto D."/>
            <person name="Vollmers J."/>
            <person name="Rivas-Marin E."/>
            <person name="Kohn T."/>
            <person name="Peeters S.H."/>
            <person name="Heuer A."/>
            <person name="Rast P."/>
            <person name="Oberbeckmann S."/>
            <person name="Bunk B."/>
            <person name="Jeske O."/>
            <person name="Meyerdierks A."/>
            <person name="Storesund J.E."/>
            <person name="Kallscheuer N."/>
            <person name="Luecker S."/>
            <person name="Lage O.M."/>
            <person name="Pohl T."/>
            <person name="Merkel B.J."/>
            <person name="Hornburger P."/>
            <person name="Mueller R.-W."/>
            <person name="Bruemmer F."/>
            <person name="Labrenz M."/>
            <person name="Spormann A.M."/>
            <person name="Op Den Camp H."/>
            <person name="Overmann J."/>
            <person name="Amann R."/>
            <person name="Jetten M.S.M."/>
            <person name="Mascher T."/>
            <person name="Medema M.H."/>
            <person name="Devos D.P."/>
            <person name="Kaster A.-K."/>
            <person name="Ovreas L."/>
            <person name="Rohde M."/>
            <person name="Galperin M.Y."/>
            <person name="Jogler C."/>
        </authorList>
    </citation>
    <scope>NUCLEOTIDE SEQUENCE [LARGE SCALE GENOMIC DNA]</scope>
    <source>
        <strain evidence="2 3">Pla100</strain>
    </source>
</reference>
<dbReference type="PROSITE" id="PS51318">
    <property type="entry name" value="TAT"/>
    <property type="match status" value="1"/>
</dbReference>